<keyword evidence="11" id="KW-1185">Reference proteome</keyword>
<dbReference type="AlphaFoldDB" id="A0AA41W5S0"/>
<dbReference type="RefSeq" id="WP_251260662.1">
    <property type="nucleotide sequence ID" value="NZ_JAMQGP010000002.1"/>
</dbReference>
<feature type="domain" description="Integral membrane protein YccS N-terminal" evidence="8">
    <location>
        <begin position="73"/>
        <end position="345"/>
    </location>
</feature>
<feature type="transmembrane region" description="Helical" evidence="7">
    <location>
        <begin position="481"/>
        <end position="499"/>
    </location>
</feature>
<keyword evidence="3 7" id="KW-0812">Transmembrane</keyword>
<proteinExistence type="inferred from homology"/>
<organism evidence="10 11">
    <name type="scientific">Echinimonas agarilytica</name>
    <dbReference type="NCBI Taxonomy" id="1215918"/>
    <lineage>
        <taxon>Bacteria</taxon>
        <taxon>Pseudomonadati</taxon>
        <taxon>Pseudomonadota</taxon>
        <taxon>Gammaproteobacteria</taxon>
        <taxon>Alteromonadales</taxon>
        <taxon>Echinimonadaceae</taxon>
        <taxon>Echinimonas</taxon>
    </lineage>
</organism>
<name>A0AA41W5S0_9GAMM</name>
<evidence type="ECO:0000259" key="8">
    <source>
        <dbReference type="Pfam" id="PF12805"/>
    </source>
</evidence>
<reference evidence="10 11" key="1">
    <citation type="journal article" date="2013" name="Antonie Van Leeuwenhoek">
        <title>Echinimonas agarilytica gen. nov., sp. nov., a new gammaproteobacterium isolated from the sea urchin Strongylocentrotus intermedius.</title>
        <authorList>
            <person name="Nedashkovskaya O.I."/>
            <person name="Stenkova A.M."/>
            <person name="Zhukova N.V."/>
            <person name="Van Trappen S."/>
            <person name="Lee J.S."/>
            <person name="Kim S.B."/>
        </authorList>
    </citation>
    <scope>NUCLEOTIDE SEQUENCE [LARGE SCALE GENOMIC DNA]</scope>
    <source>
        <strain evidence="10 11">KMM 6351</strain>
    </source>
</reference>
<dbReference type="InterPro" id="IPR049453">
    <property type="entry name" value="Memb_transporter_dom"/>
</dbReference>
<accession>A0AA41W5S0</accession>
<protein>
    <submittedName>
        <fullName evidence="10">FUSC family protein</fullName>
    </submittedName>
</protein>
<dbReference type="PANTHER" id="PTHR30509:SF8">
    <property type="entry name" value="INNER MEMBRANE PROTEIN YCCS"/>
    <property type="match status" value="1"/>
</dbReference>
<dbReference type="Proteomes" id="UP001165393">
    <property type="component" value="Unassembled WGS sequence"/>
</dbReference>
<evidence type="ECO:0000313" key="10">
    <source>
        <dbReference type="EMBL" id="MCM2679311.1"/>
    </source>
</evidence>
<comment type="caution">
    <text evidence="10">The sequence shown here is derived from an EMBL/GenBank/DDBJ whole genome shotgun (WGS) entry which is preliminary data.</text>
</comment>
<dbReference type="PANTHER" id="PTHR30509">
    <property type="entry name" value="P-HYDROXYBENZOIC ACID EFFLUX PUMP SUBUNIT-RELATED"/>
    <property type="match status" value="1"/>
</dbReference>
<feature type="transmembrane region" description="Helical" evidence="7">
    <location>
        <begin position="121"/>
        <end position="139"/>
    </location>
</feature>
<comment type="similarity">
    <text evidence="6">Belongs to the YccS/YhfK family.</text>
</comment>
<evidence type="ECO:0000259" key="9">
    <source>
        <dbReference type="Pfam" id="PF13515"/>
    </source>
</evidence>
<evidence type="ECO:0000256" key="2">
    <source>
        <dbReference type="ARBA" id="ARBA00022475"/>
    </source>
</evidence>
<feature type="transmembrane region" description="Helical" evidence="7">
    <location>
        <begin position="20"/>
        <end position="40"/>
    </location>
</feature>
<evidence type="ECO:0000256" key="3">
    <source>
        <dbReference type="ARBA" id="ARBA00022692"/>
    </source>
</evidence>
<evidence type="ECO:0000256" key="1">
    <source>
        <dbReference type="ARBA" id="ARBA00004651"/>
    </source>
</evidence>
<evidence type="ECO:0000256" key="7">
    <source>
        <dbReference type="SAM" id="Phobius"/>
    </source>
</evidence>
<comment type="subcellular location">
    <subcellularLocation>
        <location evidence="1">Cell membrane</location>
        <topology evidence="1">Multi-pass membrane protein</topology>
    </subcellularLocation>
</comment>
<dbReference type="InterPro" id="IPR032692">
    <property type="entry name" value="YccS_N"/>
</dbReference>
<dbReference type="Pfam" id="PF12805">
    <property type="entry name" value="FUSC-like"/>
    <property type="match status" value="1"/>
</dbReference>
<feature type="transmembrane region" description="Helical" evidence="7">
    <location>
        <begin position="95"/>
        <end position="114"/>
    </location>
</feature>
<evidence type="ECO:0000256" key="4">
    <source>
        <dbReference type="ARBA" id="ARBA00022989"/>
    </source>
</evidence>
<feature type="domain" description="Integral membrane bound transporter" evidence="9">
    <location>
        <begin position="400"/>
        <end position="521"/>
    </location>
</feature>
<evidence type="ECO:0000313" key="11">
    <source>
        <dbReference type="Proteomes" id="UP001165393"/>
    </source>
</evidence>
<keyword evidence="4 7" id="KW-1133">Transmembrane helix</keyword>
<feature type="transmembrane region" description="Helical" evidence="7">
    <location>
        <begin position="145"/>
        <end position="167"/>
    </location>
</feature>
<feature type="transmembrane region" description="Helical" evidence="7">
    <location>
        <begin position="72"/>
        <end position="89"/>
    </location>
</feature>
<dbReference type="EMBL" id="JAMQGP010000002">
    <property type="protein sequence ID" value="MCM2679311.1"/>
    <property type="molecule type" value="Genomic_DNA"/>
</dbReference>
<dbReference type="Pfam" id="PF13515">
    <property type="entry name" value="FUSC_2"/>
    <property type="match status" value="1"/>
</dbReference>
<feature type="transmembrane region" description="Helical" evidence="7">
    <location>
        <begin position="505"/>
        <end position="527"/>
    </location>
</feature>
<evidence type="ECO:0000256" key="6">
    <source>
        <dbReference type="ARBA" id="ARBA00043993"/>
    </source>
</evidence>
<keyword evidence="5 7" id="KW-0472">Membrane</keyword>
<keyword evidence="2" id="KW-1003">Cell membrane</keyword>
<sequence>MGNAIRIFDFLKPPSSRSPLFVTAIKASILTVIFLVIGIIQDQLIIASSMSMGVNAAALADHPSQYHYRLRSLLTLVVCYTPASLFVVYSYDIPWLFLLGLCASTFCLSMASSLGPRFGKISFGALTIAVFTMLSYPHYQDTLLLPASLMFGALTYFVVSTLVHWFMPNFDLEHDNQKLFSTLAKYQLFKARFFDNNSDPEEVRLHLAKLGAQASSALADVRQQLIIRQQQNKHANHKSGYLAQFFKAQVLLERLSSSHILYQDLRVELADTSLPARIQRVMVGLSKRMLRQPRYRRVENYEIDDQVKSELAELVQSTKRLAERNVFSAQCASQLSFLLENLNKIAEITEKELPFPSSDFLFTEQRRYSWNYYWRLFTTPKTPLFRHAARLTACMFCGYMVIMSLPPDSQNYWILLTILFITKPTFSETKQRLLQRVVGTVLGIGVATGLYLLNLPVFTLIVIAGMAKFAFFWYLQQGYSIAVACVSVYVAIILQFYGLNAEALFVKRVVITLFAAGMVFLALRFLWPNWLKQRSKGAISNSLKQLRLYQELVFQQYLQQTRVEDEAYRLGRFHAHVGEATLVEHWQALLAEPRSKRSESEMLYRLTGRLHSYLSHLSALASHRGRIKAVSALPLIDSIGSQLNTQLSQLETYLSAEGEVDIPGAQPQLSEQLSTLTTTLQGDDLLVTFQLLRLNENIQQIRALIVAKSHRPNIQGTPL</sequence>
<evidence type="ECO:0000256" key="5">
    <source>
        <dbReference type="ARBA" id="ARBA00023136"/>
    </source>
</evidence>
<dbReference type="GO" id="GO:0005886">
    <property type="term" value="C:plasma membrane"/>
    <property type="evidence" value="ECO:0007669"/>
    <property type="project" value="UniProtKB-SubCell"/>
</dbReference>
<gene>
    <name evidence="10" type="ORF">NAF29_06425</name>
</gene>